<name>A0ABT2QRA1_9STAP</name>
<dbReference type="PANTHER" id="PTHR35813">
    <property type="entry name" value="INNER MEMBRANE PROTEIN YBAN"/>
    <property type="match status" value="1"/>
</dbReference>
<keyword evidence="3" id="KW-1185">Reference proteome</keyword>
<dbReference type="Pfam" id="PF04304">
    <property type="entry name" value="DUF454"/>
    <property type="match status" value="1"/>
</dbReference>
<protein>
    <submittedName>
        <fullName evidence="2">YbaN family protein</fullName>
    </submittedName>
</protein>
<evidence type="ECO:0000313" key="3">
    <source>
        <dbReference type="Proteomes" id="UP001209553"/>
    </source>
</evidence>
<evidence type="ECO:0000256" key="1">
    <source>
        <dbReference type="SAM" id="Phobius"/>
    </source>
</evidence>
<dbReference type="InterPro" id="IPR007401">
    <property type="entry name" value="DUF454"/>
</dbReference>
<keyword evidence="1" id="KW-0472">Membrane</keyword>
<comment type="caution">
    <text evidence="2">The sequence shown here is derived from an EMBL/GenBank/DDBJ whole genome shotgun (WGS) entry which is preliminary data.</text>
</comment>
<dbReference type="PANTHER" id="PTHR35813:SF1">
    <property type="entry name" value="INNER MEMBRANE PROTEIN YBAN"/>
    <property type="match status" value="1"/>
</dbReference>
<dbReference type="PIRSF" id="PIRSF016789">
    <property type="entry name" value="DUF454"/>
    <property type="match status" value="1"/>
</dbReference>
<organism evidence="2 3">
    <name type="scientific">Staphylococcus marylandisciuri</name>
    <dbReference type="NCBI Taxonomy" id="2981529"/>
    <lineage>
        <taxon>Bacteria</taxon>
        <taxon>Bacillati</taxon>
        <taxon>Bacillota</taxon>
        <taxon>Bacilli</taxon>
        <taxon>Bacillales</taxon>
        <taxon>Staphylococcaceae</taxon>
        <taxon>Staphylococcus</taxon>
    </lineage>
</organism>
<keyword evidence="1" id="KW-0812">Transmembrane</keyword>
<evidence type="ECO:0000313" key="2">
    <source>
        <dbReference type="EMBL" id="MCU5746472.1"/>
    </source>
</evidence>
<dbReference type="EMBL" id="JAOPKZ010000011">
    <property type="protein sequence ID" value="MCU5746472.1"/>
    <property type="molecule type" value="Genomic_DNA"/>
</dbReference>
<feature type="transmembrane region" description="Helical" evidence="1">
    <location>
        <begin position="97"/>
        <end position="115"/>
    </location>
</feature>
<sequence length="125" mass="14420">MKYLLITIGIIFTIIGFVGVVLPLLPTTPFLLVAVICFSNSSEKFKNWLVNTKVYINFVESFKKNRGYTLKNKFKLLLSLYIVVGFSFYMLDHFIIRIGLVVMVILQTIVLFTFVRTLPETTKEI</sequence>
<proteinExistence type="predicted"/>
<dbReference type="Proteomes" id="UP001209553">
    <property type="component" value="Unassembled WGS sequence"/>
</dbReference>
<feature type="transmembrane region" description="Helical" evidence="1">
    <location>
        <begin position="74"/>
        <end position="91"/>
    </location>
</feature>
<accession>A0ABT2QRA1</accession>
<gene>
    <name evidence="2" type="ORF">N9R04_07035</name>
</gene>
<feature type="transmembrane region" description="Helical" evidence="1">
    <location>
        <begin position="6"/>
        <end position="38"/>
    </location>
</feature>
<reference evidence="2 3" key="1">
    <citation type="journal article" date="2023" name="Int. J. Syst. Evol. Microbiol.">
        <title>Streptococcus sciuri sp. nov., Staphylococcus marylandisciuri sp. nov. and Staphylococcus americanisciuri sp. nov., isolated from faeces of eastern grey squirrel (Sciurus carolinensis).</title>
        <authorList>
            <person name="Volokhov D.V."/>
            <person name="Zagorodnyaya T.A."/>
            <person name="Furtak V.A."/>
            <person name="Nattanmai G."/>
            <person name="Randall L."/>
            <person name="Jose S."/>
            <person name="Gao Y."/>
            <person name="Eisenberg T."/>
            <person name="Delmonte P."/>
            <person name="Blom J."/>
            <person name="Mitchell K.K."/>
        </authorList>
    </citation>
    <scope>NUCLEOTIDE SEQUENCE [LARGE SCALE GENOMIC DNA]</scope>
    <source>
        <strain evidence="2 3">SQ8-PEA</strain>
    </source>
</reference>
<dbReference type="RefSeq" id="WP_262856067.1">
    <property type="nucleotide sequence ID" value="NZ_JAOPKZ010000011.1"/>
</dbReference>
<keyword evidence="1" id="KW-1133">Transmembrane helix</keyword>